<evidence type="ECO:0008006" key="5">
    <source>
        <dbReference type="Google" id="ProtNLM"/>
    </source>
</evidence>
<dbReference type="InterPro" id="IPR029044">
    <property type="entry name" value="Nucleotide-diphossugar_trans"/>
</dbReference>
<accession>A0A1Y1IR07</accession>
<evidence type="ECO:0000256" key="2">
    <source>
        <dbReference type="SAM" id="SignalP"/>
    </source>
</evidence>
<sequence length="737" mass="79795">MRRGLLGVPLAVAVLASLLLLELWTPPQAAMEGATLHQGTPDLLQPFERVARGESRLEKARRTVARRRAEAAVAGGALAALDAPRSASSKKNTSDRSLQQVEGAAGPENSTELREGGAAPAQVGRQAGALQEGVGGAGCDPSEGGGGGGLSIGACFSMWAQLTTAQSELQEAIQLKWQANRLHDEAWFMMDRLDRSRTLTTTLRAWYLNHTQPENATQPQNATSAPAVEIDLQGVLVAARARGIPVSEETQHAWEEWHYIAYHFPAGTGDVVREQLRTAEAEWRQRLDEREVALRSVADMHYRLKGRFAGECIGEGFPPSLLATIYSEDERRVWLSTPGGQQKGATGGSTEEPATGEEEQESDALVGEDGGGQANSTRSEEEGNAAATGAALKGPEGAQPGAAGGGGGTAGAEWRVGKEHWFLQRDLFPGEKNVSFILQYFKHPDNVAPLVAALAGCRAQMPGLTAELLANVDNPEDAPLWMAARNATGDFVVPVFSHNIHEERSYNRLGRMATGAVLVFLQDDQLPPADCSWLGDLLAAYQHYPQLGIAGLNRGVYSSQDTGWRMSALNGDNVYLRSAAAGVDMQFVLEVDLAPMAMRRGVFDTVGGFNEAYSRPGEGAVFLDYELCIRTWLAGYQVAHVAMIPGMQQAGESGTRSGRQLAIRMKNEGMNGVDMSLRMTKFMPAIDEEVLRLNRQLEPVYPDYPRPWEGEPPWQDSSKRPVRLPRFSSNRTESNSL</sequence>
<name>A0A1Y1IR07_KLENI</name>
<evidence type="ECO:0000313" key="4">
    <source>
        <dbReference type="Proteomes" id="UP000054558"/>
    </source>
</evidence>
<dbReference type="EMBL" id="DF237671">
    <property type="protein sequence ID" value="GAQ91067.1"/>
    <property type="molecule type" value="Genomic_DNA"/>
</dbReference>
<feature type="region of interest" description="Disordered" evidence="1">
    <location>
        <begin position="82"/>
        <end position="129"/>
    </location>
</feature>
<evidence type="ECO:0000313" key="3">
    <source>
        <dbReference type="EMBL" id="GAQ91067.1"/>
    </source>
</evidence>
<proteinExistence type="predicted"/>
<feature type="compositionally biased region" description="Polar residues" evidence="1">
    <location>
        <begin position="86"/>
        <end position="100"/>
    </location>
</feature>
<dbReference type="PANTHER" id="PTHR22916:SF3">
    <property type="entry name" value="UDP-GLCNAC:BETAGAL BETA-1,3-N-ACETYLGLUCOSAMINYLTRANSFERASE-LIKE PROTEIN 1"/>
    <property type="match status" value="1"/>
</dbReference>
<feature type="region of interest" description="Disordered" evidence="1">
    <location>
        <begin position="336"/>
        <end position="411"/>
    </location>
</feature>
<reference evidence="3 4" key="1">
    <citation type="journal article" date="2014" name="Nat. Commun.">
        <title>Klebsormidium flaccidum genome reveals primary factors for plant terrestrial adaptation.</title>
        <authorList>
            <person name="Hori K."/>
            <person name="Maruyama F."/>
            <person name="Fujisawa T."/>
            <person name="Togashi T."/>
            <person name="Yamamoto N."/>
            <person name="Seo M."/>
            <person name="Sato S."/>
            <person name="Yamada T."/>
            <person name="Mori H."/>
            <person name="Tajima N."/>
            <person name="Moriyama T."/>
            <person name="Ikeuchi M."/>
            <person name="Watanabe M."/>
            <person name="Wada H."/>
            <person name="Kobayashi K."/>
            <person name="Saito M."/>
            <person name="Masuda T."/>
            <person name="Sasaki-Sekimoto Y."/>
            <person name="Mashiguchi K."/>
            <person name="Awai K."/>
            <person name="Shimojima M."/>
            <person name="Masuda S."/>
            <person name="Iwai M."/>
            <person name="Nobusawa T."/>
            <person name="Narise T."/>
            <person name="Kondo S."/>
            <person name="Saito H."/>
            <person name="Sato R."/>
            <person name="Murakawa M."/>
            <person name="Ihara Y."/>
            <person name="Oshima-Yamada Y."/>
            <person name="Ohtaka K."/>
            <person name="Satoh M."/>
            <person name="Sonobe K."/>
            <person name="Ishii M."/>
            <person name="Ohtani R."/>
            <person name="Kanamori-Sato M."/>
            <person name="Honoki R."/>
            <person name="Miyazaki D."/>
            <person name="Mochizuki H."/>
            <person name="Umetsu J."/>
            <person name="Higashi K."/>
            <person name="Shibata D."/>
            <person name="Kamiya Y."/>
            <person name="Sato N."/>
            <person name="Nakamura Y."/>
            <person name="Tabata S."/>
            <person name="Ida S."/>
            <person name="Kurokawa K."/>
            <person name="Ohta H."/>
        </authorList>
    </citation>
    <scope>NUCLEOTIDE SEQUENCE [LARGE SCALE GENOMIC DNA]</scope>
    <source>
        <strain evidence="3 4">NIES-2285</strain>
    </source>
</reference>
<feature type="region of interest" description="Disordered" evidence="1">
    <location>
        <begin position="700"/>
        <end position="737"/>
    </location>
</feature>
<dbReference type="OrthoDB" id="523921at2759"/>
<protein>
    <recommendedName>
        <fullName evidence="5">Glycosyltransferase 2-like domain-containing protein</fullName>
    </recommendedName>
</protein>
<evidence type="ECO:0000256" key="1">
    <source>
        <dbReference type="SAM" id="MobiDB-lite"/>
    </source>
</evidence>
<dbReference type="GO" id="GO:0016757">
    <property type="term" value="F:glycosyltransferase activity"/>
    <property type="evidence" value="ECO:0007669"/>
    <property type="project" value="UniProtKB-ARBA"/>
</dbReference>
<dbReference type="AlphaFoldDB" id="A0A1Y1IR07"/>
<organism evidence="3 4">
    <name type="scientific">Klebsormidium nitens</name>
    <name type="common">Green alga</name>
    <name type="synonym">Ulothrix nitens</name>
    <dbReference type="NCBI Taxonomy" id="105231"/>
    <lineage>
        <taxon>Eukaryota</taxon>
        <taxon>Viridiplantae</taxon>
        <taxon>Streptophyta</taxon>
        <taxon>Klebsormidiophyceae</taxon>
        <taxon>Klebsormidiales</taxon>
        <taxon>Klebsormidiaceae</taxon>
        <taxon>Klebsormidium</taxon>
    </lineage>
</organism>
<feature type="compositionally biased region" description="Polar residues" evidence="1">
    <location>
        <begin position="727"/>
        <end position="737"/>
    </location>
</feature>
<feature type="compositionally biased region" description="Low complexity" evidence="1">
    <location>
        <begin position="384"/>
        <end position="401"/>
    </location>
</feature>
<feature type="chain" id="PRO_5012192054" description="Glycosyltransferase 2-like domain-containing protein" evidence="2">
    <location>
        <begin position="30"/>
        <end position="737"/>
    </location>
</feature>
<keyword evidence="4" id="KW-1185">Reference proteome</keyword>
<keyword evidence="2" id="KW-0732">Signal</keyword>
<feature type="signal peptide" evidence="2">
    <location>
        <begin position="1"/>
        <end position="29"/>
    </location>
</feature>
<dbReference type="Proteomes" id="UP000054558">
    <property type="component" value="Unassembled WGS sequence"/>
</dbReference>
<gene>
    <name evidence="3" type="ORF">KFL_007220060</name>
</gene>
<dbReference type="Gene3D" id="3.90.550.10">
    <property type="entry name" value="Spore Coat Polysaccharide Biosynthesis Protein SpsA, Chain A"/>
    <property type="match status" value="1"/>
</dbReference>
<dbReference type="SUPFAM" id="SSF53448">
    <property type="entry name" value="Nucleotide-diphospho-sugar transferases"/>
    <property type="match status" value="1"/>
</dbReference>
<dbReference type="PANTHER" id="PTHR22916">
    <property type="entry name" value="GLYCOSYLTRANSFERASE"/>
    <property type="match status" value="1"/>
</dbReference>